<evidence type="ECO:0000313" key="3">
    <source>
        <dbReference type="EMBL" id="MBE3000161.1"/>
    </source>
</evidence>
<dbReference type="CDD" id="cd06260">
    <property type="entry name" value="DUF820-like"/>
    <property type="match status" value="1"/>
</dbReference>
<reference evidence="3 4" key="1">
    <citation type="submission" date="2020-09" db="EMBL/GenBank/DDBJ databases">
        <title>Diversity and distribution of actinomycetes associated with coral in the coast of Hainan.</title>
        <authorList>
            <person name="Li F."/>
        </authorList>
    </citation>
    <scope>NUCLEOTIDE SEQUENCE [LARGE SCALE GENOMIC DNA]</scope>
    <source>
        <strain evidence="3 4">HNM0947</strain>
    </source>
</reference>
<dbReference type="InterPro" id="IPR008538">
    <property type="entry name" value="Uma2"/>
</dbReference>
<dbReference type="Proteomes" id="UP000806528">
    <property type="component" value="Unassembled WGS sequence"/>
</dbReference>
<feature type="compositionally biased region" description="Polar residues" evidence="1">
    <location>
        <begin position="1"/>
        <end position="10"/>
    </location>
</feature>
<organism evidence="3 4">
    <name type="scientific">Nocardiopsis coralli</name>
    <dbReference type="NCBI Taxonomy" id="2772213"/>
    <lineage>
        <taxon>Bacteria</taxon>
        <taxon>Bacillati</taxon>
        <taxon>Actinomycetota</taxon>
        <taxon>Actinomycetes</taxon>
        <taxon>Streptosporangiales</taxon>
        <taxon>Nocardiopsidaceae</taxon>
        <taxon>Nocardiopsis</taxon>
    </lineage>
</organism>
<feature type="domain" description="Putative restriction endonuclease" evidence="2">
    <location>
        <begin position="36"/>
        <end position="195"/>
    </location>
</feature>
<dbReference type="GO" id="GO:0004519">
    <property type="term" value="F:endonuclease activity"/>
    <property type="evidence" value="ECO:0007669"/>
    <property type="project" value="UniProtKB-KW"/>
</dbReference>
<proteinExistence type="predicted"/>
<feature type="region of interest" description="Disordered" evidence="1">
    <location>
        <begin position="1"/>
        <end position="45"/>
    </location>
</feature>
<dbReference type="SUPFAM" id="SSF52980">
    <property type="entry name" value="Restriction endonuclease-like"/>
    <property type="match status" value="1"/>
</dbReference>
<dbReference type="InterPro" id="IPR012296">
    <property type="entry name" value="Nuclease_put_TT1808"/>
</dbReference>
<comment type="caution">
    <text evidence="3">The sequence shown here is derived from an EMBL/GenBank/DDBJ whole genome shotgun (WGS) entry which is preliminary data.</text>
</comment>
<gene>
    <name evidence="3" type="ORF">IDM40_15840</name>
</gene>
<dbReference type="Pfam" id="PF05685">
    <property type="entry name" value="Uma2"/>
    <property type="match status" value="1"/>
</dbReference>
<dbReference type="EMBL" id="JADBGI010000013">
    <property type="protein sequence ID" value="MBE3000161.1"/>
    <property type="molecule type" value="Genomic_DNA"/>
</dbReference>
<keyword evidence="3" id="KW-0378">Hydrolase</keyword>
<protein>
    <submittedName>
        <fullName evidence="3">Uma2 family endonuclease</fullName>
    </submittedName>
</protein>
<evidence type="ECO:0000259" key="2">
    <source>
        <dbReference type="Pfam" id="PF05685"/>
    </source>
</evidence>
<dbReference type="Gene3D" id="3.90.1570.10">
    <property type="entry name" value="tt1808, chain A"/>
    <property type="match status" value="1"/>
</dbReference>
<accession>A0ABR9P8J0</accession>
<keyword evidence="4" id="KW-1185">Reference proteome</keyword>
<keyword evidence="3" id="KW-0255">Endonuclease</keyword>
<dbReference type="InterPro" id="IPR011335">
    <property type="entry name" value="Restrct_endonuc-II-like"/>
</dbReference>
<evidence type="ECO:0000256" key="1">
    <source>
        <dbReference type="SAM" id="MobiDB-lite"/>
    </source>
</evidence>
<name>A0ABR9P8J0_9ACTN</name>
<dbReference type="PANTHER" id="PTHR34107">
    <property type="entry name" value="SLL0198 PROTEIN-RELATED"/>
    <property type="match status" value="1"/>
</dbReference>
<sequence>MTTGKPSNPGNPARHGHPRSSDDSGPSAPEPPLTVDDLEHTPDDGRRYELVDGRLDVSAAPGSVHMRVANRLSTHLNNACGGEYEIGENPGINLDSARTSHRIPDVVVFDGAPPARGYTDVPPLLAVEIISPESIFRDSSTKRAEYAGFGIPSYWIINPLAERIGLLELRLEQGGYRDAAMVSGDAVFRTEAPFPVTLVPHWLTASGPWLRHIGGERTGPGDGP</sequence>
<keyword evidence="3" id="KW-0540">Nuclease</keyword>
<dbReference type="PANTHER" id="PTHR34107:SF2">
    <property type="entry name" value="SLL0888 PROTEIN"/>
    <property type="match status" value="1"/>
</dbReference>
<evidence type="ECO:0000313" key="4">
    <source>
        <dbReference type="Proteomes" id="UP000806528"/>
    </source>
</evidence>